<accession>A0A1B9FXT1</accession>
<proteinExistence type="predicted"/>
<feature type="signal peptide" evidence="1">
    <location>
        <begin position="1"/>
        <end position="23"/>
    </location>
</feature>
<dbReference type="InterPro" id="IPR038765">
    <property type="entry name" value="Papain-like_cys_pep_sf"/>
</dbReference>
<evidence type="ECO:0000313" key="3">
    <source>
        <dbReference type="EMBL" id="WVW85652.1"/>
    </source>
</evidence>
<evidence type="ECO:0000313" key="2">
    <source>
        <dbReference type="EMBL" id="OCF23588.1"/>
    </source>
</evidence>
<dbReference type="OrthoDB" id="10607911at2759"/>
<dbReference type="EMBL" id="CP144546">
    <property type="protein sequence ID" value="WVW85652.1"/>
    <property type="molecule type" value="Genomic_DNA"/>
</dbReference>
<dbReference type="VEuPathDB" id="FungiDB:I302_06571"/>
<dbReference type="SUPFAM" id="SSF54001">
    <property type="entry name" value="Cysteine proteinases"/>
    <property type="match status" value="1"/>
</dbReference>
<sequence length="424" mass="47561">MLHFRPILCALFLLFISSKPVVSSVSNASSHLNARADVAAAPLTGIGGPVPADVKQSGNWYSSWFCSVAVAMANSRPRDLIKSWTDTGWKNVKEIGRADFDRENPKWWIAGLQHAALLVKGWKGLTGDGVMDKGNPADALKMLTNKDGEVFEYQATKDDDNLRTILETAKRQPVVYSYLDANDDEVWLAVLECKDDKAPLTGSEGPVPDDILNQETNKGWHPEWVSSVGAALANSRPEKLAKCWEGAFQEGDKLNEPLSSVNIHLFDQNGEGKSFDVTWQEVRDKGEAGYKDKAGKSKWWFAAIQHAGMKMRGYKGLDEDKISEGNPLDAFKFITGDDAVEYDPKGNWDDLWTLFTSAKHTPIVYSTVKQDGTVRWFAGIEAVDHENRDKRKIKYHDSYWGHELQEDWSKLRESIVKVVHWESD</sequence>
<keyword evidence="1" id="KW-0732">Signal</keyword>
<dbReference type="GeneID" id="30210970"/>
<organism evidence="2">
    <name type="scientific">Kwoniella bestiolae CBS 10118</name>
    <dbReference type="NCBI Taxonomy" id="1296100"/>
    <lineage>
        <taxon>Eukaryota</taxon>
        <taxon>Fungi</taxon>
        <taxon>Dikarya</taxon>
        <taxon>Basidiomycota</taxon>
        <taxon>Agaricomycotina</taxon>
        <taxon>Tremellomycetes</taxon>
        <taxon>Tremellales</taxon>
        <taxon>Cryptococcaceae</taxon>
        <taxon>Kwoniella</taxon>
    </lineage>
</organism>
<gene>
    <name evidence="2" type="ORF">I302_06571</name>
    <name evidence="3" type="ORF">I302_107690</name>
</gene>
<name>A0A1B9FXT1_9TREE</name>
<dbReference type="KEGG" id="kbi:30210970"/>
<dbReference type="AlphaFoldDB" id="A0A1B9FXT1"/>
<dbReference type="Proteomes" id="UP000092730">
    <property type="component" value="Chromosome 6"/>
</dbReference>
<evidence type="ECO:0000313" key="4">
    <source>
        <dbReference type="Proteomes" id="UP000092730"/>
    </source>
</evidence>
<reference evidence="2" key="1">
    <citation type="submission" date="2013-07" db="EMBL/GenBank/DDBJ databases">
        <title>The Genome Sequence of Cryptococcus bestiolae CBS10118.</title>
        <authorList>
            <consortium name="The Broad Institute Genome Sequencing Platform"/>
            <person name="Cuomo C."/>
            <person name="Litvintseva A."/>
            <person name="Chen Y."/>
            <person name="Heitman J."/>
            <person name="Sun S."/>
            <person name="Springer D."/>
            <person name="Dromer F."/>
            <person name="Young S.K."/>
            <person name="Zeng Q."/>
            <person name="Gargeya S."/>
            <person name="Fitzgerald M."/>
            <person name="Abouelleil A."/>
            <person name="Alvarado L."/>
            <person name="Berlin A.M."/>
            <person name="Chapman S.B."/>
            <person name="Dewar J."/>
            <person name="Goldberg J."/>
            <person name="Griggs A."/>
            <person name="Gujja S."/>
            <person name="Hansen M."/>
            <person name="Howarth C."/>
            <person name="Imamovic A."/>
            <person name="Larimer J."/>
            <person name="McCowan C."/>
            <person name="Murphy C."/>
            <person name="Pearson M."/>
            <person name="Priest M."/>
            <person name="Roberts A."/>
            <person name="Saif S."/>
            <person name="Shea T."/>
            <person name="Sykes S."/>
            <person name="Wortman J."/>
            <person name="Nusbaum C."/>
            <person name="Birren B."/>
        </authorList>
    </citation>
    <scope>NUCLEOTIDE SEQUENCE [LARGE SCALE GENOMIC DNA]</scope>
    <source>
        <strain evidence="2">CBS 10118</strain>
    </source>
</reference>
<keyword evidence="4" id="KW-1185">Reference proteome</keyword>
<reference evidence="2" key="3">
    <citation type="submission" date="2014-01" db="EMBL/GenBank/DDBJ databases">
        <title>Evolution of pathogenesis and genome organization in the Tremellales.</title>
        <authorList>
            <person name="Cuomo C."/>
            <person name="Litvintseva A."/>
            <person name="Heitman J."/>
            <person name="Chen Y."/>
            <person name="Sun S."/>
            <person name="Springer D."/>
            <person name="Dromer F."/>
            <person name="Young S."/>
            <person name="Zeng Q."/>
            <person name="Chapman S."/>
            <person name="Gujja S."/>
            <person name="Saif S."/>
            <person name="Birren B."/>
        </authorList>
    </citation>
    <scope>NUCLEOTIDE SEQUENCE</scope>
    <source>
        <strain evidence="2">CBS 10118</strain>
    </source>
</reference>
<evidence type="ECO:0000256" key="1">
    <source>
        <dbReference type="SAM" id="SignalP"/>
    </source>
</evidence>
<reference evidence="3" key="2">
    <citation type="submission" date="2013-07" db="EMBL/GenBank/DDBJ databases">
        <authorList>
            <consortium name="The Broad Institute Genome Sequencing Platform"/>
            <person name="Cuomo C."/>
            <person name="Litvintseva A."/>
            <person name="Chen Y."/>
            <person name="Heitman J."/>
            <person name="Sun S."/>
            <person name="Springer D."/>
            <person name="Dromer F."/>
            <person name="Young S.K."/>
            <person name="Zeng Q."/>
            <person name="Gargeya S."/>
            <person name="Fitzgerald M."/>
            <person name="Abouelleil A."/>
            <person name="Alvarado L."/>
            <person name="Berlin A.M."/>
            <person name="Chapman S.B."/>
            <person name="Dewar J."/>
            <person name="Goldberg J."/>
            <person name="Griggs A."/>
            <person name="Gujja S."/>
            <person name="Hansen M."/>
            <person name="Howarth C."/>
            <person name="Imamovic A."/>
            <person name="Larimer J."/>
            <person name="McCowan C."/>
            <person name="Murphy C."/>
            <person name="Pearson M."/>
            <person name="Priest M."/>
            <person name="Roberts A."/>
            <person name="Saif S."/>
            <person name="Shea T."/>
            <person name="Sykes S."/>
            <person name="Wortman J."/>
            <person name="Nusbaum C."/>
            <person name="Birren B."/>
        </authorList>
    </citation>
    <scope>NUCLEOTIDE SEQUENCE</scope>
    <source>
        <strain evidence="3">CBS 10118</strain>
    </source>
</reference>
<reference evidence="3" key="4">
    <citation type="submission" date="2024-02" db="EMBL/GenBank/DDBJ databases">
        <title>Comparative genomics of Cryptococcus and Kwoniella reveals pathogenesis evolution and contrasting modes of karyotype evolution via chromosome fusion or intercentromeric recombination.</title>
        <authorList>
            <person name="Coelho M.A."/>
            <person name="David-Palma M."/>
            <person name="Shea T."/>
            <person name="Bowers K."/>
            <person name="McGinley-Smith S."/>
            <person name="Mohammad A.W."/>
            <person name="Gnirke A."/>
            <person name="Yurkov A.M."/>
            <person name="Nowrousian M."/>
            <person name="Sun S."/>
            <person name="Cuomo C.A."/>
            <person name="Heitman J."/>
        </authorList>
    </citation>
    <scope>NUCLEOTIDE SEQUENCE</scope>
    <source>
        <strain evidence="3">CBS 10118</strain>
    </source>
</reference>
<dbReference type="EMBL" id="KI894023">
    <property type="protein sequence ID" value="OCF23588.1"/>
    <property type="molecule type" value="Genomic_DNA"/>
</dbReference>
<evidence type="ECO:0008006" key="5">
    <source>
        <dbReference type="Google" id="ProtNLM"/>
    </source>
</evidence>
<protein>
    <recommendedName>
        <fullName evidence="5">Calpain catalytic domain-containing protein</fullName>
    </recommendedName>
</protein>
<feature type="chain" id="PRO_5042334694" description="Calpain catalytic domain-containing protein" evidence="1">
    <location>
        <begin position="24"/>
        <end position="424"/>
    </location>
</feature>
<dbReference type="RefSeq" id="XP_019044658.1">
    <property type="nucleotide sequence ID" value="XM_019193181.1"/>
</dbReference>